<dbReference type="RefSeq" id="WP_242418924.1">
    <property type="nucleotide sequence ID" value="NZ_JYFN01000022.1"/>
</dbReference>
<dbReference type="InterPro" id="IPR036390">
    <property type="entry name" value="WH_DNA-bd_sf"/>
</dbReference>
<evidence type="ECO:0000313" key="7">
    <source>
        <dbReference type="Proteomes" id="UP000032545"/>
    </source>
</evidence>
<evidence type="ECO:0000256" key="3">
    <source>
        <dbReference type="ARBA" id="ARBA00023163"/>
    </source>
</evidence>
<dbReference type="PANTHER" id="PTHR33204:SF39">
    <property type="entry name" value="TRANSCRIPTIONAL REGULATORY PROTEIN"/>
    <property type="match status" value="1"/>
</dbReference>
<evidence type="ECO:0000256" key="2">
    <source>
        <dbReference type="ARBA" id="ARBA00023125"/>
    </source>
</evidence>
<dbReference type="Pfam" id="PF01638">
    <property type="entry name" value="HxlR"/>
    <property type="match status" value="1"/>
</dbReference>
<keyword evidence="3" id="KW-0804">Transcription</keyword>
<dbReference type="SUPFAM" id="SSF46785">
    <property type="entry name" value="Winged helix' DNA-binding domain"/>
    <property type="match status" value="1"/>
</dbReference>
<gene>
    <name evidence="6" type="ORF">FF36_03109</name>
</gene>
<proteinExistence type="predicted"/>
<evidence type="ECO:0000256" key="1">
    <source>
        <dbReference type="ARBA" id="ARBA00023015"/>
    </source>
</evidence>
<comment type="caution">
    <text evidence="6">The sequence shown here is derived from an EMBL/GenBank/DDBJ whole genome shotgun (WGS) entry which is preliminary data.</text>
</comment>
<keyword evidence="2" id="KW-0238">DNA-binding</keyword>
<dbReference type="Proteomes" id="UP000032545">
    <property type="component" value="Unassembled WGS sequence"/>
</dbReference>
<evidence type="ECO:0000256" key="4">
    <source>
        <dbReference type="SAM" id="MobiDB-lite"/>
    </source>
</evidence>
<dbReference type="InterPro" id="IPR002577">
    <property type="entry name" value="HTH_HxlR"/>
</dbReference>
<name>A0A0D8BF09_9ACTN</name>
<protein>
    <submittedName>
        <fullName evidence="6">Transcriptional regulator, HxlR family</fullName>
    </submittedName>
</protein>
<dbReference type="GO" id="GO:0003677">
    <property type="term" value="F:DNA binding"/>
    <property type="evidence" value="ECO:0007669"/>
    <property type="project" value="UniProtKB-KW"/>
</dbReference>
<dbReference type="EMBL" id="JYFN01000022">
    <property type="protein sequence ID" value="KJE22579.1"/>
    <property type="molecule type" value="Genomic_DNA"/>
</dbReference>
<organism evidence="6 7">
    <name type="scientific">Frankia torreyi</name>
    <dbReference type="NCBI Taxonomy" id="1856"/>
    <lineage>
        <taxon>Bacteria</taxon>
        <taxon>Bacillati</taxon>
        <taxon>Actinomycetota</taxon>
        <taxon>Actinomycetes</taxon>
        <taxon>Frankiales</taxon>
        <taxon>Frankiaceae</taxon>
        <taxon>Frankia</taxon>
    </lineage>
</organism>
<dbReference type="PATRIC" id="fig|1502723.3.peg.2505"/>
<feature type="domain" description="HTH hxlR-type" evidence="5">
    <location>
        <begin position="56"/>
        <end position="154"/>
    </location>
</feature>
<evidence type="ECO:0000313" key="6">
    <source>
        <dbReference type="EMBL" id="KJE22579.1"/>
    </source>
</evidence>
<reference evidence="6 7" key="2">
    <citation type="journal article" date="2016" name="Genome Announc.">
        <title>Permanent Draft Genome Sequences for Two Variants of Frankia sp. Strain CpI1, the First Frankia Strain Isolated from Root Nodules of Comptonia peregrina.</title>
        <authorList>
            <person name="Oshone R."/>
            <person name="Hurst S.G.IV."/>
            <person name="Abebe-Akele F."/>
            <person name="Simpson S."/>
            <person name="Morris K."/>
            <person name="Thomas W.K."/>
            <person name="Tisa L.S."/>
        </authorList>
    </citation>
    <scope>NUCLEOTIDE SEQUENCE [LARGE SCALE GENOMIC DNA]</scope>
    <source>
        <strain evidence="7">CpI1-S</strain>
    </source>
</reference>
<dbReference type="PROSITE" id="PS51118">
    <property type="entry name" value="HTH_HXLR"/>
    <property type="match status" value="1"/>
</dbReference>
<keyword evidence="1" id="KW-0805">Transcription regulation</keyword>
<keyword evidence="7" id="KW-1185">Reference proteome</keyword>
<dbReference type="InterPro" id="IPR036388">
    <property type="entry name" value="WH-like_DNA-bd_sf"/>
</dbReference>
<evidence type="ECO:0000259" key="5">
    <source>
        <dbReference type="PROSITE" id="PS51118"/>
    </source>
</evidence>
<accession>A0A0D8BF09</accession>
<sequence>MRAKSAVGDEGGPSGDGDGRNDGVVGRNGGVVGRNGGGPADTRAAAVLAVRDDATCRVREILDRVGDKWTLAVVSELGRGSHRFTELRRAVPGISQRMLTSTLRGLERDGLVRRTVHPVVPPRVDYELTELGRTLLDTAWALMSWALEHLDQIDDARREYDGR</sequence>
<feature type="compositionally biased region" description="Gly residues" evidence="4">
    <location>
        <begin position="26"/>
        <end position="38"/>
    </location>
</feature>
<dbReference type="PANTHER" id="PTHR33204">
    <property type="entry name" value="TRANSCRIPTIONAL REGULATOR, MARR FAMILY"/>
    <property type="match status" value="1"/>
</dbReference>
<dbReference type="Gene3D" id="1.10.10.10">
    <property type="entry name" value="Winged helix-like DNA-binding domain superfamily/Winged helix DNA-binding domain"/>
    <property type="match status" value="1"/>
</dbReference>
<dbReference type="AlphaFoldDB" id="A0A0D8BF09"/>
<reference evidence="7" key="1">
    <citation type="submission" date="2015-02" db="EMBL/GenBank/DDBJ databases">
        <title>Draft Genome of Frankia sp. CpI1-S.</title>
        <authorList>
            <person name="Oshone R.T."/>
            <person name="Ngom M."/>
            <person name="Ghodhbane-Gtari F."/>
            <person name="Gtari M."/>
            <person name="Morris K."/>
            <person name="Thomas K."/>
            <person name="Sen A."/>
            <person name="Tisa L.S."/>
        </authorList>
    </citation>
    <scope>NUCLEOTIDE SEQUENCE [LARGE SCALE GENOMIC DNA]</scope>
    <source>
        <strain evidence="7">CpI1-S</strain>
    </source>
</reference>
<feature type="region of interest" description="Disordered" evidence="4">
    <location>
        <begin position="1"/>
        <end position="38"/>
    </location>
</feature>